<dbReference type="RefSeq" id="WP_242164487.1">
    <property type="nucleotide sequence ID" value="NZ_JAJMLW010000002.1"/>
</dbReference>
<dbReference type="InterPro" id="IPR026881">
    <property type="entry name" value="WYL_dom"/>
</dbReference>
<name>A0ABS9WGY9_9ACTN</name>
<dbReference type="Pfam" id="PF13280">
    <property type="entry name" value="WYL"/>
    <property type="match status" value="1"/>
</dbReference>
<evidence type="ECO:0000313" key="3">
    <source>
        <dbReference type="EMBL" id="MCI2241845.1"/>
    </source>
</evidence>
<dbReference type="SUPFAM" id="SSF46785">
    <property type="entry name" value="Winged helix' DNA-binding domain"/>
    <property type="match status" value="1"/>
</dbReference>
<feature type="domain" description="WCX" evidence="2">
    <location>
        <begin position="247"/>
        <end position="323"/>
    </location>
</feature>
<evidence type="ECO:0000259" key="2">
    <source>
        <dbReference type="Pfam" id="PF25583"/>
    </source>
</evidence>
<dbReference type="PANTHER" id="PTHR34580:SF1">
    <property type="entry name" value="PROTEIN PAFC"/>
    <property type="match status" value="1"/>
</dbReference>
<feature type="domain" description="WYL" evidence="1">
    <location>
        <begin position="143"/>
        <end position="214"/>
    </location>
</feature>
<proteinExistence type="predicted"/>
<reference evidence="3" key="1">
    <citation type="submission" date="2021-11" db="EMBL/GenBank/DDBJ databases">
        <title>A Novel Adlercreutzia Species, isolated from a Allomyrina dichotoma larva feces.</title>
        <authorList>
            <person name="Suh M.K."/>
        </authorList>
    </citation>
    <scope>NUCLEOTIDE SEQUENCE</scope>
    <source>
        <strain evidence="3">JBNU-10</strain>
    </source>
</reference>
<dbReference type="InterPro" id="IPR057727">
    <property type="entry name" value="WCX_dom"/>
</dbReference>
<evidence type="ECO:0000259" key="1">
    <source>
        <dbReference type="Pfam" id="PF13280"/>
    </source>
</evidence>
<sequence>MPQENQKLKLLHLVRLFHEETDPDHGLTMPQILEHLAGKGITAERKAIYRDIEALRSFGLDITTLPRRPVEYALASREFSLSEMLLLADAVQGSRFLTQGKSDALVRSIKTLGSRHQAKALAKRTHVEGRVKTQNESVFSNVDCIHEALREKRKVSFKYFKYGVDKRRVMQHGGQPYVETPVQLVYSDGFYYLIAYNDRHDSLVTYRVDRMTSLMICDEKAARSELISSFDVAEHERRAFGMYQGDPVPLTLRVREDAMSGVIDRLGRDVTATPAGEGWAHVAATAMASPVLFGWLAQFGDAVVVEKPTSLARAYADHLRAILAAHGEGLGAGDDGAVAEGGTA</sequence>
<dbReference type="PROSITE" id="PS52050">
    <property type="entry name" value="WYL"/>
    <property type="match status" value="1"/>
</dbReference>
<dbReference type="EMBL" id="JAJMLW010000002">
    <property type="protein sequence ID" value="MCI2241845.1"/>
    <property type="molecule type" value="Genomic_DNA"/>
</dbReference>
<evidence type="ECO:0000313" key="4">
    <source>
        <dbReference type="Proteomes" id="UP001430755"/>
    </source>
</evidence>
<accession>A0ABS9WGY9</accession>
<dbReference type="InterPro" id="IPR051534">
    <property type="entry name" value="CBASS_pafABC_assoc_protein"/>
</dbReference>
<dbReference type="Proteomes" id="UP001430755">
    <property type="component" value="Unassembled WGS sequence"/>
</dbReference>
<comment type="caution">
    <text evidence="3">The sequence shown here is derived from an EMBL/GenBank/DDBJ whole genome shotgun (WGS) entry which is preliminary data.</text>
</comment>
<gene>
    <name evidence="3" type="ORF">LPT13_05690</name>
</gene>
<keyword evidence="4" id="KW-1185">Reference proteome</keyword>
<dbReference type="InterPro" id="IPR036390">
    <property type="entry name" value="WH_DNA-bd_sf"/>
</dbReference>
<dbReference type="PANTHER" id="PTHR34580">
    <property type="match status" value="1"/>
</dbReference>
<protein>
    <submittedName>
        <fullName evidence="3">Transcriptional regulator</fullName>
    </submittedName>
</protein>
<dbReference type="Pfam" id="PF25583">
    <property type="entry name" value="WCX"/>
    <property type="match status" value="1"/>
</dbReference>
<organism evidence="3 4">
    <name type="scientific">Adlercreutzia faecimuris</name>
    <dbReference type="NCBI Taxonomy" id="2897341"/>
    <lineage>
        <taxon>Bacteria</taxon>
        <taxon>Bacillati</taxon>
        <taxon>Actinomycetota</taxon>
        <taxon>Coriobacteriia</taxon>
        <taxon>Eggerthellales</taxon>
        <taxon>Eggerthellaceae</taxon>
        <taxon>Adlercreutzia</taxon>
    </lineage>
</organism>